<keyword evidence="7" id="KW-1185">Reference proteome</keyword>
<evidence type="ECO:0000313" key="6">
    <source>
        <dbReference type="EMBL" id="MBP1858319.1"/>
    </source>
</evidence>
<dbReference type="InterPro" id="IPR011006">
    <property type="entry name" value="CheY-like_superfamily"/>
</dbReference>
<dbReference type="Proteomes" id="UP000823786">
    <property type="component" value="Unassembled WGS sequence"/>
</dbReference>
<dbReference type="Pfam" id="PF00072">
    <property type="entry name" value="Response_reg"/>
    <property type="match status" value="1"/>
</dbReference>
<name>A0ABS4EK42_9HYPH</name>
<dbReference type="EMBL" id="JAGGJV010000003">
    <property type="protein sequence ID" value="MBP1858319.1"/>
    <property type="molecule type" value="Genomic_DNA"/>
</dbReference>
<dbReference type="InterPro" id="IPR058245">
    <property type="entry name" value="NreC/VraR/RcsB-like_REC"/>
</dbReference>
<dbReference type="SUPFAM" id="SSF52172">
    <property type="entry name" value="CheY-like"/>
    <property type="match status" value="1"/>
</dbReference>
<feature type="modified residue" description="4-aspartylphosphate" evidence="3">
    <location>
        <position position="58"/>
    </location>
</feature>
<dbReference type="SMART" id="SM00448">
    <property type="entry name" value="REC"/>
    <property type="match status" value="1"/>
</dbReference>
<dbReference type="Pfam" id="PF00196">
    <property type="entry name" value="GerE"/>
    <property type="match status" value="1"/>
</dbReference>
<comment type="caution">
    <text evidence="6">The sequence shown here is derived from an EMBL/GenBank/DDBJ whole genome shotgun (WGS) entry which is preliminary data.</text>
</comment>
<evidence type="ECO:0000259" key="4">
    <source>
        <dbReference type="PROSITE" id="PS50043"/>
    </source>
</evidence>
<evidence type="ECO:0000256" key="2">
    <source>
        <dbReference type="ARBA" id="ARBA00023125"/>
    </source>
</evidence>
<evidence type="ECO:0000256" key="1">
    <source>
        <dbReference type="ARBA" id="ARBA00022553"/>
    </source>
</evidence>
<dbReference type="PROSITE" id="PS50110">
    <property type="entry name" value="RESPONSE_REGULATORY"/>
    <property type="match status" value="1"/>
</dbReference>
<dbReference type="InterPro" id="IPR000792">
    <property type="entry name" value="Tscrpt_reg_LuxR_C"/>
</dbReference>
<dbReference type="PROSITE" id="PS00622">
    <property type="entry name" value="HTH_LUXR_1"/>
    <property type="match status" value="1"/>
</dbReference>
<dbReference type="SMART" id="SM00421">
    <property type="entry name" value="HTH_LUXR"/>
    <property type="match status" value="1"/>
</dbReference>
<dbReference type="CDD" id="cd17535">
    <property type="entry name" value="REC_NarL-like"/>
    <property type="match status" value="1"/>
</dbReference>
<dbReference type="InterPro" id="IPR001789">
    <property type="entry name" value="Sig_transdc_resp-reg_receiver"/>
</dbReference>
<accession>A0ABS4EK42</accession>
<dbReference type="InterPro" id="IPR039420">
    <property type="entry name" value="WalR-like"/>
</dbReference>
<dbReference type="SUPFAM" id="SSF46894">
    <property type="entry name" value="C-terminal effector domain of the bipartite response regulators"/>
    <property type="match status" value="1"/>
</dbReference>
<sequence>MTDGPTRILVIDDHPMFREGVSRSLSEHADLLVCGEGASADNAIQLDRDLKPDVILLDLSMPGGGQHALRTILEQSPEAKIIVLTASEADDDVLQALRAGARGYVLKGVGASTLIEVVRGAVAGESYVSPTLAARILAELRTGGSSRPLESAVDAGRSEDPLSSLTRREEEILRLVADGNSNKEVARQIALQEKTIKHHMTRILQKLKVRNRTEAAMLLRDARNRS</sequence>
<evidence type="ECO:0000256" key="3">
    <source>
        <dbReference type="PROSITE-ProRule" id="PRU00169"/>
    </source>
</evidence>
<gene>
    <name evidence="6" type="ORF">J2Z75_001827</name>
</gene>
<evidence type="ECO:0000259" key="5">
    <source>
        <dbReference type="PROSITE" id="PS50110"/>
    </source>
</evidence>
<organism evidence="6 7">
    <name type="scientific">Rhizobium herbae</name>
    <dbReference type="NCBI Taxonomy" id="508661"/>
    <lineage>
        <taxon>Bacteria</taxon>
        <taxon>Pseudomonadati</taxon>
        <taxon>Pseudomonadota</taxon>
        <taxon>Alphaproteobacteria</taxon>
        <taxon>Hyphomicrobiales</taxon>
        <taxon>Rhizobiaceae</taxon>
        <taxon>Rhizobium/Agrobacterium group</taxon>
        <taxon>Rhizobium</taxon>
    </lineage>
</organism>
<feature type="domain" description="Response regulatory" evidence="5">
    <location>
        <begin position="7"/>
        <end position="122"/>
    </location>
</feature>
<dbReference type="CDD" id="cd06170">
    <property type="entry name" value="LuxR_C_like"/>
    <property type="match status" value="1"/>
</dbReference>
<dbReference type="PROSITE" id="PS50043">
    <property type="entry name" value="HTH_LUXR_2"/>
    <property type="match status" value="1"/>
</dbReference>
<keyword evidence="2" id="KW-0238">DNA-binding</keyword>
<proteinExistence type="predicted"/>
<dbReference type="PRINTS" id="PR00038">
    <property type="entry name" value="HTHLUXR"/>
</dbReference>
<feature type="domain" description="HTH luxR-type" evidence="4">
    <location>
        <begin position="158"/>
        <end position="223"/>
    </location>
</feature>
<reference evidence="6 7" key="1">
    <citation type="submission" date="2021-03" db="EMBL/GenBank/DDBJ databases">
        <title>Genomic Encyclopedia of Type Strains, Phase IV (KMG-IV): sequencing the most valuable type-strain genomes for metagenomic binning, comparative biology and taxonomic classification.</title>
        <authorList>
            <person name="Goeker M."/>
        </authorList>
    </citation>
    <scope>NUCLEOTIDE SEQUENCE [LARGE SCALE GENOMIC DNA]</scope>
    <source>
        <strain evidence="6 7">DSM 26427</strain>
    </source>
</reference>
<dbReference type="PANTHER" id="PTHR43214">
    <property type="entry name" value="TWO-COMPONENT RESPONSE REGULATOR"/>
    <property type="match status" value="1"/>
</dbReference>
<evidence type="ECO:0000313" key="7">
    <source>
        <dbReference type="Proteomes" id="UP000823786"/>
    </source>
</evidence>
<protein>
    <submittedName>
        <fullName evidence="6">Two-component system nitrate/nitrite response regulator NarL</fullName>
    </submittedName>
</protein>
<dbReference type="Gene3D" id="3.40.50.2300">
    <property type="match status" value="1"/>
</dbReference>
<dbReference type="RefSeq" id="WP_209850794.1">
    <property type="nucleotide sequence ID" value="NZ_JAGGJV010000003.1"/>
</dbReference>
<dbReference type="InterPro" id="IPR016032">
    <property type="entry name" value="Sig_transdc_resp-reg_C-effctor"/>
</dbReference>
<keyword evidence="1 3" id="KW-0597">Phosphoprotein</keyword>